<evidence type="ECO:0000256" key="4">
    <source>
        <dbReference type="ARBA" id="ARBA00022692"/>
    </source>
</evidence>
<dbReference type="PANTHER" id="PTHR11690:SF248">
    <property type="entry name" value="PICKPOCKET 17, ISOFORM A"/>
    <property type="match status" value="1"/>
</dbReference>
<protein>
    <submittedName>
        <fullName evidence="13">Uncharacterized protein</fullName>
    </submittedName>
</protein>
<keyword evidence="4 11" id="KW-0812">Transmembrane</keyword>
<evidence type="ECO:0000256" key="6">
    <source>
        <dbReference type="ARBA" id="ARBA00023053"/>
    </source>
</evidence>
<dbReference type="Pfam" id="PF00858">
    <property type="entry name" value="ASC"/>
    <property type="match status" value="1"/>
</dbReference>
<evidence type="ECO:0000313" key="14">
    <source>
        <dbReference type="Proteomes" id="UP000290809"/>
    </source>
</evidence>
<feature type="transmembrane region" description="Helical" evidence="12">
    <location>
        <begin position="26"/>
        <end position="48"/>
    </location>
</feature>
<reference evidence="13 14" key="1">
    <citation type="journal article" date="2019" name="PLoS Pathog.">
        <title>Genome sequence of the bovine parasite Schistosoma bovis Tanzania.</title>
        <authorList>
            <person name="Oey H."/>
            <person name="Zakrzewski M."/>
            <person name="Gobert G."/>
            <person name="Gravermann K."/>
            <person name="Stoye J."/>
            <person name="Jones M."/>
            <person name="Mcmanus D."/>
            <person name="Krause L."/>
        </authorList>
    </citation>
    <scope>NUCLEOTIDE SEQUENCE [LARGE SCALE GENOMIC DNA]</scope>
    <source>
        <strain evidence="13 14">TAN1997</strain>
    </source>
</reference>
<keyword evidence="10 11" id="KW-0407">Ion channel</keyword>
<dbReference type="AlphaFoldDB" id="A0A430QGA8"/>
<evidence type="ECO:0000256" key="5">
    <source>
        <dbReference type="ARBA" id="ARBA00022989"/>
    </source>
</evidence>
<keyword evidence="9 11" id="KW-0739">Sodium transport</keyword>
<keyword evidence="8 12" id="KW-0472">Membrane</keyword>
<evidence type="ECO:0000256" key="10">
    <source>
        <dbReference type="ARBA" id="ARBA00023303"/>
    </source>
</evidence>
<gene>
    <name evidence="13" type="ORF">DC041_0006535</name>
</gene>
<dbReference type="Proteomes" id="UP000290809">
    <property type="component" value="Unassembled WGS sequence"/>
</dbReference>
<keyword evidence="3 11" id="KW-0894">Sodium channel</keyword>
<proteinExistence type="inferred from homology"/>
<dbReference type="PANTHER" id="PTHR11690">
    <property type="entry name" value="AMILORIDE-SENSITIVE SODIUM CHANNEL-RELATED"/>
    <property type="match status" value="1"/>
</dbReference>
<name>A0A430QGA8_SCHBO</name>
<dbReference type="GO" id="GO:0005886">
    <property type="term" value="C:plasma membrane"/>
    <property type="evidence" value="ECO:0007669"/>
    <property type="project" value="TreeGrafter"/>
</dbReference>
<comment type="subcellular location">
    <subcellularLocation>
        <location evidence="1">Membrane</location>
        <topology evidence="1">Multi-pass membrane protein</topology>
    </subcellularLocation>
</comment>
<keyword evidence="2 11" id="KW-0813">Transport</keyword>
<evidence type="ECO:0000256" key="12">
    <source>
        <dbReference type="SAM" id="Phobius"/>
    </source>
</evidence>
<dbReference type="EMBL" id="QMKO01001770">
    <property type="protein sequence ID" value="RTG86709.1"/>
    <property type="molecule type" value="Genomic_DNA"/>
</dbReference>
<evidence type="ECO:0000256" key="7">
    <source>
        <dbReference type="ARBA" id="ARBA00023065"/>
    </source>
</evidence>
<dbReference type="Gene3D" id="1.10.287.770">
    <property type="entry name" value="YojJ-like"/>
    <property type="match status" value="1"/>
</dbReference>
<evidence type="ECO:0000256" key="8">
    <source>
        <dbReference type="ARBA" id="ARBA00023136"/>
    </source>
</evidence>
<keyword evidence="5 12" id="KW-1133">Transmembrane helix</keyword>
<keyword evidence="6" id="KW-0915">Sodium</keyword>
<accession>A0A430QGA8</accession>
<evidence type="ECO:0000313" key="13">
    <source>
        <dbReference type="EMBL" id="RTG86709.1"/>
    </source>
</evidence>
<evidence type="ECO:0000256" key="1">
    <source>
        <dbReference type="ARBA" id="ARBA00004141"/>
    </source>
</evidence>
<organism evidence="13 14">
    <name type="scientific">Schistosoma bovis</name>
    <name type="common">Blood fluke</name>
    <dbReference type="NCBI Taxonomy" id="6184"/>
    <lineage>
        <taxon>Eukaryota</taxon>
        <taxon>Metazoa</taxon>
        <taxon>Spiralia</taxon>
        <taxon>Lophotrochozoa</taxon>
        <taxon>Platyhelminthes</taxon>
        <taxon>Trematoda</taxon>
        <taxon>Digenea</taxon>
        <taxon>Strigeidida</taxon>
        <taxon>Schistosomatoidea</taxon>
        <taxon>Schistosomatidae</taxon>
        <taxon>Schistosoma</taxon>
    </lineage>
</organism>
<keyword evidence="14" id="KW-1185">Reference proteome</keyword>
<comment type="caution">
    <text evidence="13">The sequence shown here is derived from an EMBL/GenBank/DDBJ whole genome shotgun (WGS) entry which is preliminary data.</text>
</comment>
<evidence type="ECO:0000256" key="2">
    <source>
        <dbReference type="ARBA" id="ARBA00022448"/>
    </source>
</evidence>
<evidence type="ECO:0000256" key="9">
    <source>
        <dbReference type="ARBA" id="ARBA00023201"/>
    </source>
</evidence>
<dbReference type="InterPro" id="IPR001873">
    <property type="entry name" value="ENaC"/>
</dbReference>
<sequence>MEQPKFLTGWTPVVRTFVNSNRAVKALWALFATCMVIALVSSVSVVIHKYLTYVTVVRLDQRGPKDGVPPPAVTICLNEHQTKYLHSEYYKTDSKLNIVQGATKSCQLKSGIIWDSRVDAISKFYNYTKHFQVTFRTEPPGCYSLNVMEQVPWPPDSICTTFQLVQVGLLNTTFWKIAYSLNWTIRNEEIVDYILLIKQKRKDHSFANLKFSQFHTDVRLTEVNQTLLGRPLIITHETNSFPFDNYGRYLYEYMNPGSLLNVFYSKSITKRLNTRRNPCTSRPINLLGNSFDYDQITCQWHTVCARYNKECNCTCPLELLRLRLDREIKSRASNKSFFFNTDHNRQQYRSKNYCPPNCQLDYRIAFVNNSICPLACRTVTYKKLNEVLDNITDRSVVQLELIQAEGLTELTEEALYSLPKLFSEIGGLSSFCFGFSCILFFELLELAFWLRCTYRSQFLERVTKMLGQHMEIIEEPNDKTFKNLQNTTNKLSFTENVWQVQDKRCNKLHNKNTSSQVQKQRKDVSLRPVTSVSKWTSHDKLKGKSYKCSLICIPTRLKSRKSNRIELNPLKMYKVDGTRLSEYPKDQDSPLIGLKSQKTFLSEEPTLEIHRSSSKYVQYPMNLSAFNDKVQILTVPVILNNHLFQVAIDYEIAL</sequence>
<evidence type="ECO:0000256" key="3">
    <source>
        <dbReference type="ARBA" id="ARBA00022461"/>
    </source>
</evidence>
<dbReference type="GO" id="GO:0015280">
    <property type="term" value="F:ligand-gated sodium channel activity"/>
    <property type="evidence" value="ECO:0007669"/>
    <property type="project" value="TreeGrafter"/>
</dbReference>
<evidence type="ECO:0000256" key="11">
    <source>
        <dbReference type="RuleBase" id="RU000679"/>
    </source>
</evidence>
<comment type="similarity">
    <text evidence="11">Belongs to the amiloride-sensitive sodium channel (TC 1.A.6) family.</text>
</comment>
<keyword evidence="7 11" id="KW-0406">Ion transport</keyword>